<protein>
    <recommendedName>
        <fullName evidence="3">Secreted protein</fullName>
    </recommendedName>
</protein>
<sequence>MACVALPQGHQVHVHEKPVCPNGATGRLATWQEPGCKNWPKTIHGVDRLNCRWCIYKDKQLKVYDNAKCPDGKDAKLAVYKDSYSRGRQDRTVDVEGFIDTCNQICAEGTRSTCGIKFICNV</sequence>
<organism evidence="1 2">
    <name type="scientific">Neonectria magnoliae</name>
    <dbReference type="NCBI Taxonomy" id="2732573"/>
    <lineage>
        <taxon>Eukaryota</taxon>
        <taxon>Fungi</taxon>
        <taxon>Dikarya</taxon>
        <taxon>Ascomycota</taxon>
        <taxon>Pezizomycotina</taxon>
        <taxon>Sordariomycetes</taxon>
        <taxon>Hypocreomycetidae</taxon>
        <taxon>Hypocreales</taxon>
        <taxon>Nectriaceae</taxon>
        <taxon>Neonectria</taxon>
    </lineage>
</organism>
<dbReference type="Proteomes" id="UP001498421">
    <property type="component" value="Unassembled WGS sequence"/>
</dbReference>
<proteinExistence type="predicted"/>
<evidence type="ECO:0008006" key="3">
    <source>
        <dbReference type="Google" id="ProtNLM"/>
    </source>
</evidence>
<evidence type="ECO:0000313" key="2">
    <source>
        <dbReference type="Proteomes" id="UP001498421"/>
    </source>
</evidence>
<comment type="caution">
    <text evidence="1">The sequence shown here is derived from an EMBL/GenBank/DDBJ whole genome shotgun (WGS) entry which is preliminary data.</text>
</comment>
<reference evidence="1 2" key="1">
    <citation type="journal article" date="2025" name="Microbiol. Resour. Announc.">
        <title>Draft genome sequences for Neonectria magnoliae and Neonectria punicea, canker pathogens of Liriodendron tulipifera and Acer saccharum in West Virginia.</title>
        <authorList>
            <person name="Petronek H.M."/>
            <person name="Kasson M.T."/>
            <person name="Metheny A.M."/>
            <person name="Stauder C.M."/>
            <person name="Lovett B."/>
            <person name="Lynch S.C."/>
            <person name="Garnas J.R."/>
            <person name="Kasson L.R."/>
            <person name="Stajich J.E."/>
        </authorList>
    </citation>
    <scope>NUCLEOTIDE SEQUENCE [LARGE SCALE GENOMIC DNA]</scope>
    <source>
        <strain evidence="1 2">NRRL 64651</strain>
    </source>
</reference>
<accession>A0ABR1I5C2</accession>
<dbReference type="EMBL" id="JAZAVK010000044">
    <property type="protein sequence ID" value="KAK7428224.1"/>
    <property type="molecule type" value="Genomic_DNA"/>
</dbReference>
<keyword evidence="2" id="KW-1185">Reference proteome</keyword>
<evidence type="ECO:0000313" key="1">
    <source>
        <dbReference type="EMBL" id="KAK7428224.1"/>
    </source>
</evidence>
<gene>
    <name evidence="1" type="ORF">QQZ08_005290</name>
</gene>
<name>A0ABR1I5C2_9HYPO</name>